<proteinExistence type="predicted"/>
<accession>A0A0R3WY36</accession>
<dbReference type="AlphaFoldDB" id="A0A0R3WY36"/>
<name>A0A0R3WY36_HYDTA</name>
<dbReference type="STRING" id="6205.A0A0R3WY36"/>
<reference evidence="3" key="1">
    <citation type="submission" date="2017-02" db="UniProtKB">
        <authorList>
            <consortium name="WormBaseParasite"/>
        </authorList>
    </citation>
    <scope>IDENTIFICATION</scope>
</reference>
<evidence type="ECO:0000313" key="2">
    <source>
        <dbReference type="Proteomes" id="UP000274429"/>
    </source>
</evidence>
<reference evidence="1 2" key="2">
    <citation type="submission" date="2018-11" db="EMBL/GenBank/DDBJ databases">
        <authorList>
            <consortium name="Pathogen Informatics"/>
        </authorList>
    </citation>
    <scope>NUCLEOTIDE SEQUENCE [LARGE SCALE GENOMIC DNA]</scope>
</reference>
<dbReference type="OrthoDB" id="197206at2759"/>
<evidence type="ECO:0000313" key="3">
    <source>
        <dbReference type="WBParaSite" id="TTAC_0000567601-mRNA-1"/>
    </source>
</evidence>
<dbReference type="EMBL" id="UYWX01008479">
    <property type="protein sequence ID" value="VDM27408.1"/>
    <property type="molecule type" value="Genomic_DNA"/>
</dbReference>
<evidence type="ECO:0000313" key="1">
    <source>
        <dbReference type="EMBL" id="VDM27408.1"/>
    </source>
</evidence>
<dbReference type="WBParaSite" id="TTAC_0000567601-mRNA-1">
    <property type="protein sequence ID" value="TTAC_0000567601-mRNA-1"/>
    <property type="gene ID" value="TTAC_0000567601"/>
</dbReference>
<dbReference type="Proteomes" id="UP000274429">
    <property type="component" value="Unassembled WGS sequence"/>
</dbReference>
<sequence>MFLTRFDTSRSPPFFVAHSLLPALITATKSDELANMTTFVPPLRDPRMAQSAAAQAVGRLAADRCIPLVEPPPPGVPATPISLILPGLKRRLKQTFCQPKNIQVNPLLWIFKAVVLPELNSGEDLVLPRPEKHGGPITLNPSTCSGVGCQLDNLFSAELWHPGD</sequence>
<keyword evidence="2" id="KW-1185">Reference proteome</keyword>
<gene>
    <name evidence="1" type="ORF">TTAC_LOCUS5660</name>
</gene>
<organism evidence="3">
    <name type="scientific">Hydatigena taeniaeformis</name>
    <name type="common">Feline tapeworm</name>
    <name type="synonym">Taenia taeniaeformis</name>
    <dbReference type="NCBI Taxonomy" id="6205"/>
    <lineage>
        <taxon>Eukaryota</taxon>
        <taxon>Metazoa</taxon>
        <taxon>Spiralia</taxon>
        <taxon>Lophotrochozoa</taxon>
        <taxon>Platyhelminthes</taxon>
        <taxon>Cestoda</taxon>
        <taxon>Eucestoda</taxon>
        <taxon>Cyclophyllidea</taxon>
        <taxon>Taeniidae</taxon>
        <taxon>Hydatigera</taxon>
    </lineage>
</organism>
<protein>
    <submittedName>
        <fullName evidence="1 3">Uncharacterized protein</fullName>
    </submittedName>
</protein>
<dbReference type="Gene3D" id="1.10.240.10">
    <property type="entry name" value="Tyrosyl-Transfer RNA Synthetase"/>
    <property type="match status" value="1"/>
</dbReference>